<evidence type="ECO:0000313" key="11">
    <source>
        <dbReference type="Proteomes" id="UP000321595"/>
    </source>
</evidence>
<dbReference type="InterPro" id="IPR011335">
    <property type="entry name" value="Restrct_endonuc-II-like"/>
</dbReference>
<dbReference type="PANTHER" id="PTHR30591">
    <property type="entry name" value="RECBCD ENZYME SUBUNIT RECC"/>
    <property type="match status" value="1"/>
</dbReference>
<dbReference type="GO" id="GO:0005524">
    <property type="term" value="F:ATP binding"/>
    <property type="evidence" value="ECO:0007669"/>
    <property type="project" value="UniProtKB-KW"/>
</dbReference>
<dbReference type="Gene3D" id="1.10.486.10">
    <property type="entry name" value="PCRA, domain 4"/>
    <property type="match status" value="1"/>
</dbReference>
<dbReference type="InterPro" id="IPR013986">
    <property type="entry name" value="DExx_box_DNA_helicase_dom_sf"/>
</dbReference>
<evidence type="ECO:0000256" key="6">
    <source>
        <dbReference type="ARBA" id="ARBA00022839"/>
    </source>
</evidence>
<dbReference type="SUPFAM" id="SSF52540">
    <property type="entry name" value="P-loop containing nucleoside triphosphate hydrolases"/>
    <property type="match status" value="2"/>
</dbReference>
<dbReference type="GO" id="GO:0004527">
    <property type="term" value="F:exonuclease activity"/>
    <property type="evidence" value="ECO:0007669"/>
    <property type="project" value="UniProtKB-KW"/>
</dbReference>
<keyword evidence="7" id="KW-0067">ATP-binding</keyword>
<dbReference type="EMBL" id="CP042467">
    <property type="protein sequence ID" value="QED29354.1"/>
    <property type="molecule type" value="Genomic_DNA"/>
</dbReference>
<dbReference type="SUPFAM" id="SSF52980">
    <property type="entry name" value="Restriction endonuclease-like"/>
    <property type="match status" value="1"/>
</dbReference>
<sequence length="1124" mass="127167">MFKLYAWPDAEVLVRELAYEIDASRVDVFEDVHVLTPNQTLGGFLELGLARHSRSQIAANVTFSRLESYLTKLLEKADERLRVLNSDMLQSLVLSVLNDQDFLESPEARDPRMYVEPAELDGLDIARETRAFQLSSKVAGLFTDYAWSRPELLEAWSEGRLLYDDETERWQRAIWRRIFDHEQAIEAHSKRYVFLFNGLALLSDDALRKVLPKRLYFFGFPHLSASYHAFLERLKRLSDVHYFCLLPDPESGSDDKALHYWGPKVAVTMSALHKLADTMAPFEGSPPIESDSLSALQALIRGEEFYASSLAPEGVILAKTTGIKREVEVVANAIWTRLSKDQSLFLSDFAVVIAGQKSAEYLAQIETVFRSFHDLRFSVAGRRTHEQSRIFGAIQALFELPLGEFSRSQVLGCLLHPNIQIQCPDANAEAWLTWCEKTGIFHGHSHEAHAGTYIQKDIYNWDQGLRRLALGSFLRATTDELFEADRGDYLPEEVDQSGIGAASAFNLFARSLINDALWLSEKKLSLKQWSQLLLEFVEIYVGADRADMDTYQSERGELTLVGMVLARLGEQDVNESKIGYRSATLMALAALERVQTRAGRLALDAVCVAEPSTIQGISFQHIFVLGLGEGEFPSSFLPEPLDLREREPKPHDVTPNLRDRLAFLHLILAARKSLTLSWVSKDATTGDELEPASVVSELEHIMRTNRFDVVVEDHPLRRFNVECGYFSGNKSLGQNHHPEAYREAVLARLHADLHAHFVSKAQVMPPVWQLTRALGDGEINTLFWLNRKIGLHTSRAQIAHEEPRRKVKRVRVSLSRIKAFLLSPLQGIAKHHLGFIDDDDPVLQDRESFGNAVWGYTVLMRDFFIQEMVAGRVGQGGVAQRFAQVKDFKAEVLGELPTGVFRDMDLPRIQSVLEGWESGVGPMQPPVIYSINEEVSDGQTRIEFPPIPLQKDLEIEIFGVLPPLDGARFLQFATASSSKIKYAMDAYVAHVVLSAMPEFCGTHRTAFVQLAEKNQTYQFTPLSSSEAMEILLNILRDLVEPEEGYMMPLEVVEKWADQKRNPKPFSKLLEDDKNDIYSRNTYTYGPIKDYRPYGPPSDLHGRAQRYFAALNHLNEALSRRQGDQ</sequence>
<keyword evidence="8" id="KW-0238">DNA-binding</keyword>
<evidence type="ECO:0000256" key="2">
    <source>
        <dbReference type="ARBA" id="ARBA00022741"/>
    </source>
</evidence>
<dbReference type="RefSeq" id="WP_146962587.1">
    <property type="nucleotide sequence ID" value="NZ_CP042467.1"/>
</dbReference>
<protein>
    <submittedName>
        <fullName evidence="10">Exonuclease V subunit gamma</fullName>
    </submittedName>
</protein>
<keyword evidence="1" id="KW-0540">Nuclease</keyword>
<dbReference type="Gene3D" id="3.40.50.300">
    <property type="entry name" value="P-loop containing nucleotide triphosphate hydrolases"/>
    <property type="match status" value="1"/>
</dbReference>
<dbReference type="AlphaFoldDB" id="A0A5B8XVB8"/>
<keyword evidence="6 10" id="KW-0269">Exonuclease</keyword>
<evidence type="ECO:0000256" key="9">
    <source>
        <dbReference type="ARBA" id="ARBA00023204"/>
    </source>
</evidence>
<evidence type="ECO:0000256" key="5">
    <source>
        <dbReference type="ARBA" id="ARBA00022806"/>
    </source>
</evidence>
<evidence type="ECO:0000256" key="7">
    <source>
        <dbReference type="ARBA" id="ARBA00022840"/>
    </source>
</evidence>
<accession>A0A5B8XVB8</accession>
<reference evidence="10 11" key="1">
    <citation type="submission" date="2019-08" db="EMBL/GenBank/DDBJ databases">
        <authorList>
            <person name="Liang Q."/>
        </authorList>
    </citation>
    <scope>NUCLEOTIDE SEQUENCE [LARGE SCALE GENOMIC DNA]</scope>
    <source>
        <strain evidence="10 11">V1718</strain>
    </source>
</reference>
<evidence type="ECO:0000256" key="8">
    <source>
        <dbReference type="ARBA" id="ARBA00023125"/>
    </source>
</evidence>
<keyword evidence="11" id="KW-1185">Reference proteome</keyword>
<dbReference type="KEGG" id="bbae:FRD01_19370"/>
<dbReference type="Proteomes" id="UP000321595">
    <property type="component" value="Chromosome"/>
</dbReference>
<dbReference type="InterPro" id="IPR027417">
    <property type="entry name" value="P-loop_NTPase"/>
</dbReference>
<evidence type="ECO:0000313" key="10">
    <source>
        <dbReference type="EMBL" id="QED29354.1"/>
    </source>
</evidence>
<proteinExistence type="predicted"/>
<keyword evidence="4" id="KW-0378">Hydrolase</keyword>
<keyword evidence="3" id="KW-0227">DNA damage</keyword>
<dbReference type="GO" id="GO:0006310">
    <property type="term" value="P:DNA recombination"/>
    <property type="evidence" value="ECO:0007669"/>
    <property type="project" value="TreeGrafter"/>
</dbReference>
<keyword evidence="5" id="KW-0347">Helicase</keyword>
<evidence type="ECO:0000256" key="3">
    <source>
        <dbReference type="ARBA" id="ARBA00022763"/>
    </source>
</evidence>
<evidence type="ECO:0000256" key="4">
    <source>
        <dbReference type="ARBA" id="ARBA00022801"/>
    </source>
</evidence>
<keyword evidence="9" id="KW-0234">DNA repair</keyword>
<keyword evidence="2" id="KW-0547">Nucleotide-binding</keyword>
<dbReference type="GO" id="GO:0006281">
    <property type="term" value="P:DNA repair"/>
    <property type="evidence" value="ECO:0007669"/>
    <property type="project" value="UniProtKB-KW"/>
</dbReference>
<dbReference type="OrthoDB" id="9762834at2"/>
<dbReference type="Pfam" id="PF04257">
    <property type="entry name" value="Exonuc_V_gamma"/>
    <property type="match status" value="1"/>
</dbReference>
<evidence type="ECO:0000256" key="1">
    <source>
        <dbReference type="ARBA" id="ARBA00022722"/>
    </source>
</evidence>
<dbReference type="GO" id="GO:0003677">
    <property type="term" value="F:DNA binding"/>
    <property type="evidence" value="ECO:0007669"/>
    <property type="project" value="UniProtKB-KW"/>
</dbReference>
<name>A0A5B8XVB8_9DELT</name>
<organism evidence="10 11">
    <name type="scientific">Microvenator marinus</name>
    <dbReference type="NCBI Taxonomy" id="2600177"/>
    <lineage>
        <taxon>Bacteria</taxon>
        <taxon>Deltaproteobacteria</taxon>
        <taxon>Bradymonadales</taxon>
        <taxon>Microvenatoraceae</taxon>
        <taxon>Microvenator</taxon>
    </lineage>
</organism>
<dbReference type="Gene3D" id="3.40.50.10930">
    <property type="match status" value="1"/>
</dbReference>
<gene>
    <name evidence="10" type="ORF">FRD01_19370</name>
</gene>
<dbReference type="PANTHER" id="PTHR30591:SF1">
    <property type="entry name" value="RECBCD ENZYME SUBUNIT RECC"/>
    <property type="match status" value="1"/>
</dbReference>
<dbReference type="GO" id="GO:0004386">
    <property type="term" value="F:helicase activity"/>
    <property type="evidence" value="ECO:0007669"/>
    <property type="project" value="UniProtKB-KW"/>
</dbReference>
<dbReference type="Gene3D" id="1.10.10.160">
    <property type="match status" value="1"/>
</dbReference>